<dbReference type="EMBL" id="MFKF01000340">
    <property type="protein sequence ID" value="OGG46145.1"/>
    <property type="molecule type" value="Genomic_DNA"/>
</dbReference>
<feature type="compositionally biased region" description="Basic and acidic residues" evidence="1">
    <location>
        <begin position="236"/>
        <end position="248"/>
    </location>
</feature>
<feature type="compositionally biased region" description="Basic and acidic residues" evidence="1">
    <location>
        <begin position="159"/>
        <end position="173"/>
    </location>
</feature>
<feature type="compositionally biased region" description="Low complexity" evidence="1">
    <location>
        <begin position="46"/>
        <end position="66"/>
    </location>
</feature>
<feature type="compositionally biased region" description="Low complexity" evidence="1">
    <location>
        <begin position="343"/>
        <end position="358"/>
    </location>
</feature>
<feature type="compositionally biased region" description="Polar residues" evidence="1">
    <location>
        <begin position="297"/>
        <end position="309"/>
    </location>
</feature>
<organism evidence="2 3">
    <name type="scientific">Handelsmanbacteria sp. (strain RIFCSPLOWO2_12_FULL_64_10)</name>
    <dbReference type="NCBI Taxonomy" id="1817868"/>
    <lineage>
        <taxon>Bacteria</taxon>
        <taxon>Candidatus Handelsmaniibacteriota</taxon>
    </lineage>
</organism>
<reference evidence="2 3" key="1">
    <citation type="journal article" date="2016" name="Nat. Commun.">
        <title>Thousands of microbial genomes shed light on interconnected biogeochemical processes in an aquifer system.</title>
        <authorList>
            <person name="Anantharaman K."/>
            <person name="Brown C.T."/>
            <person name="Hug L.A."/>
            <person name="Sharon I."/>
            <person name="Castelle C.J."/>
            <person name="Probst A.J."/>
            <person name="Thomas B.C."/>
            <person name="Singh A."/>
            <person name="Wilkins M.J."/>
            <person name="Karaoz U."/>
            <person name="Brodie E.L."/>
            <person name="Williams K.H."/>
            <person name="Hubbard S.S."/>
            <person name="Banfield J.F."/>
        </authorList>
    </citation>
    <scope>NUCLEOTIDE SEQUENCE [LARGE SCALE GENOMIC DNA]</scope>
    <source>
        <strain evidence="3">RIFCSPLOWO2_12_FULL_64_10</strain>
    </source>
</reference>
<feature type="compositionally biased region" description="Low complexity" evidence="1">
    <location>
        <begin position="130"/>
        <end position="146"/>
    </location>
</feature>
<protein>
    <submittedName>
        <fullName evidence="2">Uncharacterized protein</fullName>
    </submittedName>
</protein>
<comment type="caution">
    <text evidence="2">The sequence shown here is derived from an EMBL/GenBank/DDBJ whole genome shotgun (WGS) entry which is preliminary data.</text>
</comment>
<sequence>MPIFISRFSPDRGLVGLLQGPRAGRPEEQGVAQETPSERGLEGAVARQSGAPAQQAAPEPEQAPAAGRRRGEDGADRQAGEADSRRAVDGRDGLTAVGNTGLALTLATRRVEEQAQEVGPSERTARRVSGARLAEAQAGAAAQAGGRRNGRGDLQAIRDSNREAVEGADRADLRGVAQRLRGLLRGAGQREETEAGDEAARRTGREEGPATRVALTTEAGTGSDAQGTEQRRRAREGRNSDRAGEERGGAALPPADAQREAAREAAREVGRGLQRDAGIQNSRNAEQSARSAARVTENGQRQGVRESQTQARSLQAERRRLEQEIRQTEQQIRQLQGRGGAGSAAAAKAASALAVGSSVDILAQ</sequence>
<feature type="region of interest" description="Disordered" evidence="1">
    <location>
        <begin position="1"/>
        <end position="98"/>
    </location>
</feature>
<feature type="compositionally biased region" description="Low complexity" evidence="1">
    <location>
        <begin position="174"/>
        <end position="187"/>
    </location>
</feature>
<evidence type="ECO:0000313" key="2">
    <source>
        <dbReference type="EMBL" id="OGG46145.1"/>
    </source>
</evidence>
<feature type="compositionally biased region" description="Basic and acidic residues" evidence="1">
    <location>
        <begin position="188"/>
        <end position="209"/>
    </location>
</feature>
<feature type="compositionally biased region" description="Basic and acidic residues" evidence="1">
    <location>
        <begin position="257"/>
        <end position="274"/>
    </location>
</feature>
<feature type="compositionally biased region" description="Basic and acidic residues" evidence="1">
    <location>
        <begin position="69"/>
        <end position="92"/>
    </location>
</feature>
<dbReference type="AlphaFoldDB" id="A0A1F6CAD3"/>
<evidence type="ECO:0000313" key="3">
    <source>
        <dbReference type="Proteomes" id="UP000178606"/>
    </source>
</evidence>
<feature type="compositionally biased region" description="Polar residues" evidence="1">
    <location>
        <begin position="279"/>
        <end position="290"/>
    </location>
</feature>
<evidence type="ECO:0000256" key="1">
    <source>
        <dbReference type="SAM" id="MobiDB-lite"/>
    </source>
</evidence>
<feature type="region of interest" description="Disordered" evidence="1">
    <location>
        <begin position="111"/>
        <end position="364"/>
    </location>
</feature>
<feature type="compositionally biased region" description="Polar residues" evidence="1">
    <location>
        <begin position="218"/>
        <end position="228"/>
    </location>
</feature>
<name>A0A1F6CAD3_HANXR</name>
<dbReference type="Proteomes" id="UP000178606">
    <property type="component" value="Unassembled WGS sequence"/>
</dbReference>
<gene>
    <name evidence="2" type="ORF">A3F84_06265</name>
</gene>
<feature type="compositionally biased region" description="Basic and acidic residues" evidence="1">
    <location>
        <begin position="315"/>
        <end position="327"/>
    </location>
</feature>
<accession>A0A1F6CAD3</accession>
<proteinExistence type="predicted"/>